<dbReference type="PANTHER" id="PTHR42693:SF53">
    <property type="entry name" value="ENDO-4-O-SULFATASE"/>
    <property type="match status" value="1"/>
</dbReference>
<protein>
    <submittedName>
        <fullName evidence="5">Arylsulfatase</fullName>
    </submittedName>
</protein>
<evidence type="ECO:0000256" key="3">
    <source>
        <dbReference type="SAM" id="MobiDB-lite"/>
    </source>
</evidence>
<comment type="similarity">
    <text evidence="1">Belongs to the sulfatase family.</text>
</comment>
<reference evidence="6" key="1">
    <citation type="journal article" date="2019" name="Int. J. Syst. Evol. Microbiol.">
        <title>The Global Catalogue of Microorganisms (GCM) 10K type strain sequencing project: providing services to taxonomists for standard genome sequencing and annotation.</title>
        <authorList>
            <consortium name="The Broad Institute Genomics Platform"/>
            <consortium name="The Broad Institute Genome Sequencing Center for Infectious Disease"/>
            <person name="Wu L."/>
            <person name="Ma J."/>
        </authorList>
    </citation>
    <scope>NUCLEOTIDE SEQUENCE [LARGE SCALE GENOMIC DNA]</scope>
    <source>
        <strain evidence="6">JCM 17759</strain>
    </source>
</reference>
<accession>A0ABP8MZN5</accession>
<dbReference type="Gene3D" id="3.30.1120.10">
    <property type="match status" value="1"/>
</dbReference>
<sequence length="541" mass="59973">MDTEKLVNRTVINDPMRRQNDAKEQKVVFTMTAFARTKFARCHFIAAVLFGFAMGPQLDAARGEQSGSEPGPPNIVLVMTDDQGYGDLGCHGHPFLQTPNLDKLHAQSTRFTDFHASPTCAPTRAALMSGRAPFKNGITHTILERDRMTLSATTIAQVLKSAGYTTGIFGKWHLGDDDPYQPENRGFDETFIHGAGGIGQNFAGTQSDAPGTSYFDPIIKHNGRFVQTKGYCTDVFFRKALGWIKNTTGEDAGTGTKPKQPFFAYIPTNAPHGPYHVEKRYSDLYKDKCSSPTDAFLGMIVNIDENMGLLMQKLDEWNLADNTLLIFMTDNGSAKGATVYNAGMKGAKGSPHQGGSRVPLFMRLPGLTKPGVDIDRLTRHYDLFPTLAEIAGATVPTGLDLDGRSLVPLIKDPNATWPDRKTFFHVGRWAKTGAPGNFGKGDPDPDHAKYKNYAVRSEKWRLVNDELYNIEQDPGEENNVAAEYPEVTHEMRSAFDAWWDEVRPLMVNEDASLDVAKPFRDQFNKQKEESGIPDWDAPKID</sequence>
<dbReference type="CDD" id="cd16146">
    <property type="entry name" value="ARS_like"/>
    <property type="match status" value="1"/>
</dbReference>
<dbReference type="PANTHER" id="PTHR42693">
    <property type="entry name" value="ARYLSULFATASE FAMILY MEMBER"/>
    <property type="match status" value="1"/>
</dbReference>
<dbReference type="SUPFAM" id="SSF53649">
    <property type="entry name" value="Alkaline phosphatase-like"/>
    <property type="match status" value="1"/>
</dbReference>
<evidence type="ECO:0000256" key="2">
    <source>
        <dbReference type="ARBA" id="ARBA00022801"/>
    </source>
</evidence>
<dbReference type="EMBL" id="BAABGA010000046">
    <property type="protein sequence ID" value="GAA4458800.1"/>
    <property type="molecule type" value="Genomic_DNA"/>
</dbReference>
<dbReference type="Pfam" id="PF00884">
    <property type="entry name" value="Sulfatase"/>
    <property type="match status" value="1"/>
</dbReference>
<organism evidence="5 6">
    <name type="scientific">Novipirellula rosea</name>
    <dbReference type="NCBI Taxonomy" id="1031540"/>
    <lineage>
        <taxon>Bacteria</taxon>
        <taxon>Pseudomonadati</taxon>
        <taxon>Planctomycetota</taxon>
        <taxon>Planctomycetia</taxon>
        <taxon>Pirellulales</taxon>
        <taxon>Pirellulaceae</taxon>
        <taxon>Novipirellula</taxon>
    </lineage>
</organism>
<feature type="region of interest" description="Disordered" evidence="3">
    <location>
        <begin position="522"/>
        <end position="541"/>
    </location>
</feature>
<dbReference type="Gene3D" id="3.40.720.10">
    <property type="entry name" value="Alkaline Phosphatase, subunit A"/>
    <property type="match status" value="1"/>
</dbReference>
<evidence type="ECO:0000313" key="6">
    <source>
        <dbReference type="Proteomes" id="UP001500840"/>
    </source>
</evidence>
<dbReference type="InterPro" id="IPR000917">
    <property type="entry name" value="Sulfatase_N"/>
</dbReference>
<evidence type="ECO:0000313" key="5">
    <source>
        <dbReference type="EMBL" id="GAA4458800.1"/>
    </source>
</evidence>
<evidence type="ECO:0000259" key="4">
    <source>
        <dbReference type="Pfam" id="PF00884"/>
    </source>
</evidence>
<keyword evidence="6" id="KW-1185">Reference proteome</keyword>
<dbReference type="Proteomes" id="UP001500840">
    <property type="component" value="Unassembled WGS sequence"/>
</dbReference>
<feature type="domain" description="Sulfatase N-terminal" evidence="4">
    <location>
        <begin position="73"/>
        <end position="392"/>
    </location>
</feature>
<evidence type="ECO:0000256" key="1">
    <source>
        <dbReference type="ARBA" id="ARBA00008779"/>
    </source>
</evidence>
<name>A0ABP8MZN5_9BACT</name>
<dbReference type="InterPro" id="IPR017850">
    <property type="entry name" value="Alkaline_phosphatase_core_sf"/>
</dbReference>
<comment type="caution">
    <text evidence="5">The sequence shown here is derived from an EMBL/GenBank/DDBJ whole genome shotgun (WGS) entry which is preliminary data.</text>
</comment>
<keyword evidence="2" id="KW-0378">Hydrolase</keyword>
<gene>
    <name evidence="5" type="ORF">GCM10023156_37470</name>
</gene>
<dbReference type="InterPro" id="IPR050738">
    <property type="entry name" value="Sulfatase"/>
</dbReference>
<proteinExistence type="inferred from homology"/>